<feature type="compositionally biased region" description="Basic and acidic residues" evidence="1">
    <location>
        <begin position="217"/>
        <end position="227"/>
    </location>
</feature>
<feature type="region of interest" description="Disordered" evidence="1">
    <location>
        <begin position="865"/>
        <end position="892"/>
    </location>
</feature>
<feature type="compositionally biased region" description="Polar residues" evidence="1">
    <location>
        <begin position="504"/>
        <end position="517"/>
    </location>
</feature>
<feature type="compositionally biased region" description="Polar residues" evidence="1">
    <location>
        <begin position="183"/>
        <end position="194"/>
    </location>
</feature>
<protein>
    <submittedName>
        <fullName evidence="2">Uncharacterized protein</fullName>
    </submittedName>
</protein>
<feature type="compositionally biased region" description="Basic and acidic residues" evidence="1">
    <location>
        <begin position="448"/>
        <end position="463"/>
    </location>
</feature>
<evidence type="ECO:0000256" key="1">
    <source>
        <dbReference type="SAM" id="MobiDB-lite"/>
    </source>
</evidence>
<name>A0A6J5N7A5_9CAUD</name>
<dbReference type="EMBL" id="LR796612">
    <property type="protein sequence ID" value="CAB4154312.1"/>
    <property type="molecule type" value="Genomic_DNA"/>
</dbReference>
<feature type="region of interest" description="Disordered" evidence="1">
    <location>
        <begin position="1"/>
        <end position="21"/>
    </location>
</feature>
<feature type="compositionally biased region" description="Basic and acidic residues" evidence="1">
    <location>
        <begin position="54"/>
        <end position="80"/>
    </location>
</feature>
<feature type="compositionally biased region" description="Polar residues" evidence="1">
    <location>
        <begin position="325"/>
        <end position="336"/>
    </location>
</feature>
<feature type="region of interest" description="Disordered" evidence="1">
    <location>
        <begin position="44"/>
        <end position="83"/>
    </location>
</feature>
<feature type="region of interest" description="Disordered" evidence="1">
    <location>
        <begin position="148"/>
        <end position="238"/>
    </location>
</feature>
<feature type="compositionally biased region" description="Polar residues" evidence="1">
    <location>
        <begin position="201"/>
        <end position="214"/>
    </location>
</feature>
<reference evidence="2" key="1">
    <citation type="submission" date="2020-04" db="EMBL/GenBank/DDBJ databases">
        <authorList>
            <person name="Chiriac C."/>
            <person name="Salcher M."/>
            <person name="Ghai R."/>
            <person name="Kavagutti S V."/>
        </authorList>
    </citation>
    <scope>NUCLEOTIDE SEQUENCE</scope>
</reference>
<feature type="compositionally biased region" description="Basic and acidic residues" evidence="1">
    <location>
        <begin position="967"/>
        <end position="994"/>
    </location>
</feature>
<gene>
    <name evidence="2" type="ORF">UFOVP629_46</name>
</gene>
<feature type="compositionally biased region" description="Low complexity" evidence="1">
    <location>
        <begin position="880"/>
        <end position="892"/>
    </location>
</feature>
<proteinExistence type="predicted"/>
<feature type="region of interest" description="Disordered" evidence="1">
    <location>
        <begin position="444"/>
        <end position="517"/>
    </location>
</feature>
<accession>A0A6J5N7A5</accession>
<sequence>MASKKNINTPKRRGKGLAPTEDQLMAAADLRELKEASGAYVRSAKQLAAPAKAQETKNSKKEKEEKRLSRQRKGFDRANEEGISVEEALAKLEAEGLSAIDDDNGQVKPDSQTSIDEDGNIVKGISKPRGLNPALSVERIIESRRAGDLNAQALEDEPVAGQTQYARLESDLSELGAGLDSPGTGSQISRSTDTGEGRLPQQGTRSLPFQLGSTSHRRTDAELRRDPPPSTLAEEQARQSAFLGTTERVNPATGKVEEKREKVSAGTADWDMTPRQNALGVRAVSATSDTGLKKEAALRKTIGDIEGMISSGQAVTGIGGPTGNPRETASVETFGQRQVRKTRRSQTGELTQTDETDTMPNVSMINVKPNTSIEDPLTPGYVNPAFRTLLNKNQMGGTLYGSRKGGSNIQTGPNTTRRIGDESMGGVVGALGYTTFKDPVTGKQVSRRTKDVDRQAVETRPVLDAEGNSTGETELKNPLFGKGTTKTGKPKQVNTRPDADPTTVDESGSTVPNPLYKPQTTEGADIEEMFGEQKANIARLILGEKLAKNPDMRSLAGLPLPRAWRRTDSAAMANFPLTDNPEQRLGIGPQFAGVKVPAPTPIYGTDGKLIKVDSTDRDSVARVYDTAKGGPGINDAIKKYGTKDITENRIIPELMETSATRPQEEGKNILKDARKPQQTLSGTSVPAVVGGKEVRVSGKGVPTFAEAMDLIVPKSIEQVDAKVTSRRVRQGENGALQIGEGTTPVVAPAGGMADSPMVPIQTSRVVDYKNPPTGVTNPIDRAKDYLISKGRAANKTEALQKIGSFLTNTRRGRSNVRYGDTPAQIAEGLPARPTGVKTVFDPNLPAPEAVKQNLTVRQAAQQAKAAAKSAEMESRRSAALRESATSPAPAPSTWAVMSGDVAAQIPRTPERLEAVAKLDTIKSTNQAAVSLARQQGGTGAVTNMPKPLGARTNPFVLPPSERPTYSKAERDQMAQQVEQRRAAADVARSQRDIQADASDASLASRISPFAPKQPKSPAMGGSQFNQ</sequence>
<feature type="region of interest" description="Disordered" evidence="1">
    <location>
        <begin position="933"/>
        <end position="1026"/>
    </location>
</feature>
<organism evidence="2">
    <name type="scientific">uncultured Caudovirales phage</name>
    <dbReference type="NCBI Taxonomy" id="2100421"/>
    <lineage>
        <taxon>Viruses</taxon>
        <taxon>Duplodnaviria</taxon>
        <taxon>Heunggongvirae</taxon>
        <taxon>Uroviricota</taxon>
        <taxon>Caudoviricetes</taxon>
        <taxon>Peduoviridae</taxon>
        <taxon>Maltschvirus</taxon>
        <taxon>Maltschvirus maltsch</taxon>
    </lineage>
</organism>
<evidence type="ECO:0000313" key="2">
    <source>
        <dbReference type="EMBL" id="CAB4154312.1"/>
    </source>
</evidence>
<feature type="region of interest" description="Disordered" evidence="1">
    <location>
        <begin position="399"/>
        <end position="423"/>
    </location>
</feature>
<feature type="region of interest" description="Disordered" evidence="1">
    <location>
        <begin position="96"/>
        <end position="129"/>
    </location>
</feature>
<feature type="region of interest" description="Disordered" evidence="1">
    <location>
        <begin position="313"/>
        <end position="363"/>
    </location>
</feature>
<feature type="compositionally biased region" description="Polar residues" evidence="1">
    <location>
        <begin position="405"/>
        <end position="417"/>
    </location>
</feature>